<keyword evidence="7" id="KW-0479">Metal-binding</keyword>
<gene>
    <name evidence="18" type="ORF">BGZ99_006768</name>
</gene>
<feature type="transmembrane region" description="Helical" evidence="16">
    <location>
        <begin position="109"/>
        <end position="129"/>
    </location>
</feature>
<reference evidence="18" key="1">
    <citation type="journal article" date="2020" name="Fungal Divers.">
        <title>Resolving the Mortierellaceae phylogeny through synthesis of multi-gene phylogenetics and phylogenomics.</title>
        <authorList>
            <person name="Vandepol N."/>
            <person name="Liber J."/>
            <person name="Desiro A."/>
            <person name="Na H."/>
            <person name="Kennedy M."/>
            <person name="Barry K."/>
            <person name="Grigoriev I.V."/>
            <person name="Miller A.N."/>
            <person name="O'Donnell K."/>
            <person name="Stajich J.E."/>
            <person name="Bonito G."/>
        </authorList>
    </citation>
    <scope>NUCLEOTIDE SEQUENCE</scope>
    <source>
        <strain evidence="18">REB-010B</strain>
    </source>
</reference>
<evidence type="ECO:0000256" key="16">
    <source>
        <dbReference type="SAM" id="Phobius"/>
    </source>
</evidence>
<feature type="domain" description="AAA+ ATPase" evidence="17">
    <location>
        <begin position="690"/>
        <end position="826"/>
    </location>
</feature>
<dbReference type="PANTHER" id="PTHR23076:SF97">
    <property type="entry name" value="ATP-DEPENDENT ZINC METALLOPROTEASE YME1L1"/>
    <property type="match status" value="1"/>
</dbReference>
<keyword evidence="13" id="KW-0496">Mitochondrion</keyword>
<organism evidence="18 19">
    <name type="scientific">Dissophora globulifera</name>
    <dbReference type="NCBI Taxonomy" id="979702"/>
    <lineage>
        <taxon>Eukaryota</taxon>
        <taxon>Fungi</taxon>
        <taxon>Fungi incertae sedis</taxon>
        <taxon>Mucoromycota</taxon>
        <taxon>Mortierellomycotina</taxon>
        <taxon>Mortierellomycetes</taxon>
        <taxon>Mortierellales</taxon>
        <taxon>Mortierellaceae</taxon>
        <taxon>Dissophora</taxon>
    </lineage>
</organism>
<dbReference type="CDD" id="cd19501">
    <property type="entry name" value="RecA-like_FtsH"/>
    <property type="match status" value="1"/>
</dbReference>
<dbReference type="FunFam" id="1.10.8.60:FF:000001">
    <property type="entry name" value="ATP-dependent zinc metalloprotease FtsH"/>
    <property type="match status" value="1"/>
</dbReference>
<dbReference type="InterPro" id="IPR037219">
    <property type="entry name" value="Peptidase_M41-like"/>
</dbReference>
<dbReference type="InterPro" id="IPR041569">
    <property type="entry name" value="AAA_lid_3"/>
</dbReference>
<dbReference type="GO" id="GO:0004222">
    <property type="term" value="F:metalloendopeptidase activity"/>
    <property type="evidence" value="ECO:0007669"/>
    <property type="project" value="InterPro"/>
</dbReference>
<dbReference type="Pfam" id="PF21232">
    <property type="entry name" value="Yme1-like_N"/>
    <property type="match status" value="1"/>
</dbReference>
<evidence type="ECO:0000256" key="5">
    <source>
        <dbReference type="ARBA" id="ARBA00010550"/>
    </source>
</evidence>
<evidence type="ECO:0000256" key="8">
    <source>
        <dbReference type="ARBA" id="ARBA00022741"/>
    </source>
</evidence>
<dbReference type="InterPro" id="IPR003593">
    <property type="entry name" value="AAA+_ATPase"/>
</dbReference>
<dbReference type="NCBIfam" id="TIGR01241">
    <property type="entry name" value="FtsH_fam"/>
    <property type="match status" value="1"/>
</dbReference>
<dbReference type="Gene3D" id="1.10.1200.120">
    <property type="entry name" value="Large-conductance mechanosensitive channel, MscL, domain 1"/>
    <property type="match status" value="1"/>
</dbReference>
<evidence type="ECO:0000256" key="14">
    <source>
        <dbReference type="ARBA" id="ARBA00023136"/>
    </source>
</evidence>
<feature type="transmembrane region" description="Helical" evidence="16">
    <location>
        <begin position="610"/>
        <end position="632"/>
    </location>
</feature>
<dbReference type="HAMAP" id="MF_01458">
    <property type="entry name" value="FtsH"/>
    <property type="match status" value="1"/>
</dbReference>
<dbReference type="SUPFAM" id="SSF52540">
    <property type="entry name" value="P-loop containing nucleoside triphosphate hydrolases"/>
    <property type="match status" value="1"/>
</dbReference>
<keyword evidence="10" id="KW-0862">Zinc</keyword>
<accession>A0A9P6RG62</accession>
<dbReference type="Pfam" id="PF01434">
    <property type="entry name" value="Peptidase_M41"/>
    <property type="match status" value="1"/>
</dbReference>
<dbReference type="GO" id="GO:0016887">
    <property type="term" value="F:ATP hydrolysis activity"/>
    <property type="evidence" value="ECO:0007669"/>
    <property type="project" value="InterPro"/>
</dbReference>
<dbReference type="InterPro" id="IPR027417">
    <property type="entry name" value="P-loop_NTPase"/>
</dbReference>
<evidence type="ECO:0000256" key="11">
    <source>
        <dbReference type="ARBA" id="ARBA00022840"/>
    </source>
</evidence>
<dbReference type="Proteomes" id="UP000738325">
    <property type="component" value="Unassembled WGS sequence"/>
</dbReference>
<evidence type="ECO:0000256" key="10">
    <source>
        <dbReference type="ARBA" id="ARBA00022833"/>
    </source>
</evidence>
<dbReference type="GO" id="GO:0005524">
    <property type="term" value="F:ATP binding"/>
    <property type="evidence" value="ECO:0007669"/>
    <property type="project" value="UniProtKB-KW"/>
</dbReference>
<keyword evidence="12" id="KW-0482">Metalloprotease</keyword>
<dbReference type="GO" id="GO:0046872">
    <property type="term" value="F:metal ion binding"/>
    <property type="evidence" value="ECO:0007669"/>
    <property type="project" value="UniProtKB-KW"/>
</dbReference>
<evidence type="ECO:0000256" key="4">
    <source>
        <dbReference type="ARBA" id="ARBA00010044"/>
    </source>
</evidence>
<dbReference type="FunFam" id="1.20.58.760:FF:000002">
    <property type="entry name" value="ATP-dependent zinc metalloprotease FtsH"/>
    <property type="match status" value="1"/>
</dbReference>
<evidence type="ECO:0000256" key="9">
    <source>
        <dbReference type="ARBA" id="ARBA00022801"/>
    </source>
</evidence>
<dbReference type="AlphaFoldDB" id="A0A9P6RG62"/>
<evidence type="ECO:0000256" key="13">
    <source>
        <dbReference type="ARBA" id="ARBA00023128"/>
    </source>
</evidence>
<dbReference type="OrthoDB" id="1413014at2759"/>
<evidence type="ECO:0000313" key="19">
    <source>
        <dbReference type="Proteomes" id="UP000738325"/>
    </source>
</evidence>
<dbReference type="Gene3D" id="3.40.50.300">
    <property type="entry name" value="P-loop containing nucleotide triphosphate hydrolases"/>
    <property type="match status" value="1"/>
</dbReference>
<protein>
    <recommendedName>
        <fullName evidence="17">AAA+ ATPase domain-containing protein</fullName>
    </recommendedName>
</protein>
<keyword evidence="16" id="KW-0812">Transmembrane</keyword>
<keyword evidence="8" id="KW-0547">Nucleotide-binding</keyword>
<evidence type="ECO:0000313" key="18">
    <source>
        <dbReference type="EMBL" id="KAG0316629.1"/>
    </source>
</evidence>
<dbReference type="GO" id="GO:0141164">
    <property type="term" value="P:mitochondrial protein quality control"/>
    <property type="evidence" value="ECO:0007669"/>
    <property type="project" value="UniProtKB-ARBA"/>
</dbReference>
<dbReference type="SUPFAM" id="SSF81330">
    <property type="entry name" value="Gated mechanosensitive channel"/>
    <property type="match status" value="1"/>
</dbReference>
<evidence type="ECO:0000256" key="1">
    <source>
        <dbReference type="ARBA" id="ARBA00001947"/>
    </source>
</evidence>
<dbReference type="InterPro" id="IPR000642">
    <property type="entry name" value="Peptidase_M41"/>
</dbReference>
<feature type="region of interest" description="Disordered" evidence="15">
    <location>
        <begin position="197"/>
        <end position="239"/>
    </location>
</feature>
<evidence type="ECO:0000256" key="3">
    <source>
        <dbReference type="ARBA" id="ARBA00004370"/>
    </source>
</evidence>
<evidence type="ECO:0000256" key="6">
    <source>
        <dbReference type="ARBA" id="ARBA00022670"/>
    </source>
</evidence>
<comment type="caution">
    <text evidence="18">The sequence shown here is derived from an EMBL/GenBank/DDBJ whole genome shotgun (WGS) entry which is preliminary data.</text>
</comment>
<evidence type="ECO:0000256" key="15">
    <source>
        <dbReference type="SAM" id="MobiDB-lite"/>
    </source>
</evidence>
<dbReference type="Pfam" id="PF17862">
    <property type="entry name" value="AAA_lid_3"/>
    <property type="match status" value="1"/>
</dbReference>
<keyword evidence="6" id="KW-0645">Protease</keyword>
<dbReference type="FunFam" id="3.40.50.300:FF:000175">
    <property type="entry name" value="ATP-dependent zinc metalloprotease FTSH 4"/>
    <property type="match status" value="1"/>
</dbReference>
<dbReference type="GO" id="GO:0007005">
    <property type="term" value="P:mitochondrion organization"/>
    <property type="evidence" value="ECO:0007669"/>
    <property type="project" value="TreeGrafter"/>
</dbReference>
<dbReference type="Gene3D" id="1.20.58.760">
    <property type="entry name" value="Peptidase M41"/>
    <property type="match status" value="1"/>
</dbReference>
<feature type="transmembrane region" description="Helical" evidence="16">
    <location>
        <begin position="33"/>
        <end position="54"/>
    </location>
</feature>
<dbReference type="InterPro" id="IPR003959">
    <property type="entry name" value="ATPase_AAA_core"/>
</dbReference>
<dbReference type="InterPro" id="IPR036019">
    <property type="entry name" value="MscL_channel"/>
</dbReference>
<evidence type="ECO:0000256" key="2">
    <source>
        <dbReference type="ARBA" id="ARBA00004173"/>
    </source>
</evidence>
<name>A0A9P6RG62_9FUNG</name>
<comment type="subcellular location">
    <subcellularLocation>
        <location evidence="3">Membrane</location>
    </subcellularLocation>
    <subcellularLocation>
        <location evidence="2">Mitochondrion</location>
    </subcellularLocation>
</comment>
<dbReference type="InterPro" id="IPR037673">
    <property type="entry name" value="MSC/AndL"/>
</dbReference>
<evidence type="ECO:0000256" key="12">
    <source>
        <dbReference type="ARBA" id="ARBA00023049"/>
    </source>
</evidence>
<dbReference type="Gene3D" id="1.10.8.60">
    <property type="match status" value="1"/>
</dbReference>
<dbReference type="InterPro" id="IPR003960">
    <property type="entry name" value="ATPase_AAA_CS"/>
</dbReference>
<dbReference type="Pfam" id="PF00004">
    <property type="entry name" value="AAA"/>
    <property type="match status" value="1"/>
</dbReference>
<evidence type="ECO:0000259" key="17">
    <source>
        <dbReference type="SMART" id="SM00382"/>
    </source>
</evidence>
<proteinExistence type="inferred from homology"/>
<keyword evidence="9" id="KW-0378">Hydrolase</keyword>
<comment type="similarity">
    <text evidence="5">In the N-terminal section; belongs to the AAA ATPase family.</text>
</comment>
<dbReference type="GO" id="GO:0005743">
    <property type="term" value="C:mitochondrial inner membrane"/>
    <property type="evidence" value="ECO:0007669"/>
    <property type="project" value="TreeGrafter"/>
</dbReference>
<dbReference type="SMART" id="SM00382">
    <property type="entry name" value="AAA"/>
    <property type="match status" value="1"/>
</dbReference>
<comment type="similarity">
    <text evidence="4">In the C-terminal section; belongs to the peptidase M41 family.</text>
</comment>
<keyword evidence="16" id="KW-1133">Transmembrane helix</keyword>
<keyword evidence="11" id="KW-0067">ATP-binding</keyword>
<comment type="cofactor">
    <cofactor evidence="1">
        <name>Zn(2+)</name>
        <dbReference type="ChEBI" id="CHEBI:29105"/>
    </cofactor>
</comment>
<dbReference type="PANTHER" id="PTHR23076">
    <property type="entry name" value="METALLOPROTEASE M41 FTSH"/>
    <property type="match status" value="1"/>
</dbReference>
<keyword evidence="19" id="KW-1185">Reference proteome</keyword>
<keyword evidence="14 16" id="KW-0472">Membrane</keyword>
<dbReference type="Pfam" id="PF01741">
    <property type="entry name" value="MscL"/>
    <property type="match status" value="1"/>
</dbReference>
<dbReference type="InterPro" id="IPR048438">
    <property type="entry name" value="Yme1-like_N"/>
</dbReference>
<dbReference type="PROSITE" id="PS00674">
    <property type="entry name" value="AAA"/>
    <property type="match status" value="1"/>
</dbReference>
<dbReference type="SUPFAM" id="SSF140990">
    <property type="entry name" value="FtsH protease domain-like"/>
    <property type="match status" value="1"/>
</dbReference>
<evidence type="ECO:0000256" key="7">
    <source>
        <dbReference type="ARBA" id="ARBA00022723"/>
    </source>
</evidence>
<dbReference type="EMBL" id="JAAAIP010000468">
    <property type="protein sequence ID" value="KAG0316629.1"/>
    <property type="molecule type" value="Genomic_DNA"/>
</dbReference>
<sequence length="1092" mass="119338">MPIKKLTKGMKGVAGKGRGFFADFVDFMSKGHVFDVAVAFILSTAVSAVIRSLVEDIITPLFGLASNKNLDQMFVVLRCGQTSCSFNTVDEAQADRAVTWNWGRFINTVIYFIIITFILFLMIKLYYFISRKQLIPDKPCDYCTKDIPINAAKCSFCGTWLDHDVRRKYEDESYTRRMSATTLDAQTVLLNEKGTTAGAGIGEQNSMNPYDGRSFANSQQPTERAGVSSNSLNSSRVESTAPDLAAVDNETMTMSQAYQNPNSTHVNMPSSSVNTELYAYDSPIIAAVVVESGSYLCALPFPAGAAASRSHHVRNATTSAVKAATPRHVVQAAGYGQVHIPECLRLAAETNTLSLSTLHQAVATLEKSPQSVTMAHVETLLKQVKAQLRQAGAHHQAPTAPSASTIGAAKISPTRLWLRVGRPTSDSYILYRSSSISSANCRAISLTGHECRKYSSFRYINHRKLQKLETDAIANPNNAAAQAEFYKELLRIDDYTGIISRFELGKFASSEASLQYYAIALARTNQAEQIVPKILQRLQRQPLPVESEALINNIGQGVRRATAPGALENTAVNGSAAVGEALASAGNKGNPIYVVMDDSKSTKGYMLWRGLRWLGITVTYAFCILTFLSLVFENSGLLKPAPSQTEFEPSSDNNVKFTDVQGVDESKQELEEVVEFLKDPNKYNQLGGKLPKGVLLTGPPGTGKTMLARAVAGEAGVPFFFMSGSEFDEMYVGVGARRVRELFAAARSRAPSIVFIDELDAIGARRNPKDQTYMKQTLNQLLVELDGFSQTEGVIIIAATNFPELLDKALVRPGRFDRHVNVPLPDVRGRMQILKHHLKNISTSSQVDISVIARGTPGFSGADLANLVNQAAIQASREGVSEVGMKQFEHAKDKILMGVERRSQVVTMESKRLTAYHEGGHALVALFTPGAMPLHKATIMPRGNALGVTVQLPDMDKDSFTRKEYLAQLDVAMGGRVAEEMIFGPENVTSGCSSDIVHATKVAKMMVTQFGMSEKVGPVAHTEEDMQVLSTPTKLLIESETKGLIEAANARVTLLLRTHKEELHRLAKALVDYETLTQEEIRRAIEGKPIVR</sequence>
<dbReference type="GO" id="GO:0004176">
    <property type="term" value="F:ATP-dependent peptidase activity"/>
    <property type="evidence" value="ECO:0007669"/>
    <property type="project" value="InterPro"/>
</dbReference>
<dbReference type="InterPro" id="IPR005936">
    <property type="entry name" value="FtsH"/>
</dbReference>